<evidence type="ECO:0000256" key="2">
    <source>
        <dbReference type="ARBA" id="ARBA00022801"/>
    </source>
</evidence>
<name>A0A4V1WG94_9FLAO</name>
<evidence type="ECO:0000256" key="4">
    <source>
        <dbReference type="SAM" id="SignalP"/>
    </source>
</evidence>
<dbReference type="InterPro" id="IPR006680">
    <property type="entry name" value="Amidohydro-rel"/>
</dbReference>
<keyword evidence="2 6" id="KW-0378">Hydrolase</keyword>
<comment type="similarity">
    <text evidence="1">Belongs to the metallo-dependent hydrolases superfamily. NagA family.</text>
</comment>
<keyword evidence="7" id="KW-1185">Reference proteome</keyword>
<keyword evidence="4" id="KW-0732">Signal</keyword>
<organism evidence="6 7">
    <name type="scientific">Brumimicrobium glaciale</name>
    <dbReference type="NCBI Taxonomy" id="200475"/>
    <lineage>
        <taxon>Bacteria</taxon>
        <taxon>Pseudomonadati</taxon>
        <taxon>Bacteroidota</taxon>
        <taxon>Flavobacteriia</taxon>
        <taxon>Flavobacteriales</taxon>
        <taxon>Crocinitomicaceae</taxon>
        <taxon>Brumimicrobium</taxon>
    </lineage>
</organism>
<dbReference type="OrthoDB" id="9802793at2"/>
<dbReference type="InterPro" id="IPR032466">
    <property type="entry name" value="Metal_Hydrolase"/>
</dbReference>
<dbReference type="Pfam" id="PF01979">
    <property type="entry name" value="Amidohydro_1"/>
    <property type="match status" value="2"/>
</dbReference>
<accession>A0A4V1WG94</accession>
<dbReference type="SUPFAM" id="SSF51556">
    <property type="entry name" value="Metallo-dependent hydrolases"/>
    <property type="match status" value="1"/>
</dbReference>
<feature type="chain" id="PRO_5021034262" evidence="4">
    <location>
        <begin position="21"/>
        <end position="1026"/>
    </location>
</feature>
<evidence type="ECO:0000256" key="1">
    <source>
        <dbReference type="ARBA" id="ARBA00010716"/>
    </source>
</evidence>
<dbReference type="Proteomes" id="UP000293952">
    <property type="component" value="Unassembled WGS sequence"/>
</dbReference>
<dbReference type="GO" id="GO:0006046">
    <property type="term" value="P:N-acetylglucosamine catabolic process"/>
    <property type="evidence" value="ECO:0007669"/>
    <property type="project" value="TreeGrafter"/>
</dbReference>
<evidence type="ECO:0000259" key="5">
    <source>
        <dbReference type="Pfam" id="PF01979"/>
    </source>
</evidence>
<dbReference type="GO" id="GO:0008448">
    <property type="term" value="F:N-acetylglucosamine-6-phosphate deacetylase activity"/>
    <property type="evidence" value="ECO:0007669"/>
    <property type="project" value="TreeGrafter"/>
</dbReference>
<comment type="caution">
    <text evidence="6">The sequence shown here is derived from an EMBL/GenBank/DDBJ whole genome shotgun (WGS) entry which is preliminary data.</text>
</comment>
<evidence type="ECO:0000313" key="6">
    <source>
        <dbReference type="EMBL" id="RYM35911.1"/>
    </source>
</evidence>
<evidence type="ECO:0000313" key="7">
    <source>
        <dbReference type="Proteomes" id="UP000293952"/>
    </source>
</evidence>
<feature type="domain" description="Amidohydrolase-related" evidence="5">
    <location>
        <begin position="878"/>
        <end position="970"/>
    </location>
</feature>
<feature type="signal peptide" evidence="4">
    <location>
        <begin position="1"/>
        <end position="20"/>
    </location>
</feature>
<evidence type="ECO:0000256" key="3">
    <source>
        <dbReference type="SAM" id="MobiDB-lite"/>
    </source>
</evidence>
<dbReference type="Gene3D" id="2.30.40.10">
    <property type="entry name" value="Urease, subunit C, domain 1"/>
    <property type="match status" value="1"/>
</dbReference>
<reference evidence="6 7" key="1">
    <citation type="submission" date="2019-02" db="EMBL/GenBank/DDBJ databases">
        <title>Genome sequence of the sea-ice species Brumimicrobium glaciale.</title>
        <authorList>
            <person name="Bowman J.P."/>
        </authorList>
    </citation>
    <scope>NUCLEOTIDE SEQUENCE [LARGE SCALE GENOMIC DNA]</scope>
    <source>
        <strain evidence="6 7">IC156</strain>
    </source>
</reference>
<feature type="region of interest" description="Disordered" evidence="3">
    <location>
        <begin position="1004"/>
        <end position="1026"/>
    </location>
</feature>
<feature type="domain" description="Amidohydrolase-related" evidence="5">
    <location>
        <begin position="335"/>
        <end position="431"/>
    </location>
</feature>
<dbReference type="PANTHER" id="PTHR11113:SF14">
    <property type="entry name" value="N-ACETYLGLUCOSAMINE-6-PHOSPHATE DEACETYLASE"/>
    <property type="match status" value="1"/>
</dbReference>
<dbReference type="SUPFAM" id="SSF51338">
    <property type="entry name" value="Composite domain of metallo-dependent hydrolases"/>
    <property type="match status" value="2"/>
</dbReference>
<proteinExistence type="inferred from homology"/>
<gene>
    <name evidence="6" type="ORF">ERX46_02655</name>
</gene>
<sequence>MRTTYILSILILLFCSYSFGQTPVPNNGMKKSEASIYVLRNAKIIVSPDKIIKKGSLVIENGKIISVGKMVRFPDGAIIIDMEGKTIVPSFIESYSSIGLPKAESPQNTPNPQIETSKEGAYYWNESIHPETDAASQFKVDSKASETLQKMGFSVAVTHIDDGIARGSGAIVALGDIPHKDAILKSKGGAYFSFEKGVSKQTYPSSQMGVIALLRQALYDAEYYKNNEENLSRNLSLSALNEQLSGPMIFNVNDKLEVLRAKKIADEFELDFIILGAGNEFEQINDFKDWKQPMILPINFSDPYDVGDPYISQQIPLSDLKEWELSPSNPFILKKNNVKFAISSKGHTKPEDFWKHFHNVLERGLSREDALASLTTIPAEIFKIEDQLGTLDEGKIASFSVFDKDPFEVKNAVLEESWSLGKQHFVTDKPEVDIRGKYRISIPGTSYVIDIKGTAEKPTGTAISYKTIVDSSTMRSKVDTLKSKVGVKVDYRDAVFHFEVRDNKYDGVVTLHGNFSPKIDAFIGQGQMPDGTWVKWAGIQLSRLKVDQKEIEKNKVVVDTNSVGKVWFPNMAYGFDTLPKKKTYVLRNATLWTNEEEGVIEKGTIILKDGKIDFIGSGTFSIPANAIEIECKGMYITSGIIDEHSHIAISKGVNESGQAVSAEASIADVVRNDDINIYRQLSGGVTVSQLLHGSANPIGGQSAIIKLKWGYSPEQMLVKDMPKFIKFALGENVKQSNWGDNQTVRFPQTRMGVEQVFYDAFIRAEEYKKKWKEYNELSPKKAERKNITAPAIDLELETVWEVKNGERFVSCHSYVQSEINMLMKVADSMGFTINTFTHILEGYKLADKMAAHGAGGSTFSDWWAYKYEVKDAIPFNANLMQEQGVVVAINSDDAEMGRRLNQEAAKSIKYGGMSEQDAWKMVTLNPAKLLHLDDRMGSLKKGKDADVVIWTDNPLSINAQVSKTFVDGDLLYDSWKSVDHFYRIQTEKARIISKMLISNQNGEAKKPFEKKKEKHWHCDTIGDSKD</sequence>
<protein>
    <submittedName>
        <fullName evidence="6">Amidohydrolase</fullName>
    </submittedName>
</protein>
<dbReference type="AlphaFoldDB" id="A0A4V1WG94"/>
<dbReference type="EMBL" id="SETE01000001">
    <property type="protein sequence ID" value="RYM35911.1"/>
    <property type="molecule type" value="Genomic_DNA"/>
</dbReference>
<dbReference type="Gene3D" id="3.20.20.140">
    <property type="entry name" value="Metal-dependent hydrolases"/>
    <property type="match status" value="2"/>
</dbReference>
<dbReference type="PANTHER" id="PTHR11113">
    <property type="entry name" value="N-ACETYLGLUCOSAMINE-6-PHOSPHATE DEACETYLASE"/>
    <property type="match status" value="1"/>
</dbReference>
<dbReference type="InterPro" id="IPR011059">
    <property type="entry name" value="Metal-dep_hydrolase_composite"/>
</dbReference>